<accession>A0AAE1YKU8</accession>
<sequence length="122" mass="13616">MPTTGQEVPPLSQDDVLGSQPMDGLRMATKINARHEEHIGYQGIRNATLLGKRQRNETPVANVTSSSTPQQTAANVPLVAATNTRKWTKKPSISEVLENIRKNSKRRHGSHKKEPNIFYFVD</sequence>
<evidence type="ECO:0000313" key="3">
    <source>
        <dbReference type="Proteomes" id="UP001293254"/>
    </source>
</evidence>
<comment type="caution">
    <text evidence="2">The sequence shown here is derived from an EMBL/GenBank/DDBJ whole genome shotgun (WGS) entry which is preliminary data.</text>
</comment>
<name>A0AAE1YKU8_9LAMI</name>
<protein>
    <submittedName>
        <fullName evidence="2">Uncharacterized protein</fullName>
    </submittedName>
</protein>
<gene>
    <name evidence="2" type="ORF">Salat_0970600</name>
</gene>
<proteinExistence type="predicted"/>
<keyword evidence="3" id="KW-1185">Reference proteome</keyword>
<evidence type="ECO:0000256" key="1">
    <source>
        <dbReference type="SAM" id="MobiDB-lite"/>
    </source>
</evidence>
<reference evidence="2" key="2">
    <citation type="journal article" date="2024" name="Plant">
        <title>Genomic evolution and insights into agronomic trait innovations of Sesamum species.</title>
        <authorList>
            <person name="Miao H."/>
            <person name="Wang L."/>
            <person name="Qu L."/>
            <person name="Liu H."/>
            <person name="Sun Y."/>
            <person name="Le M."/>
            <person name="Wang Q."/>
            <person name="Wei S."/>
            <person name="Zheng Y."/>
            <person name="Lin W."/>
            <person name="Duan Y."/>
            <person name="Cao H."/>
            <person name="Xiong S."/>
            <person name="Wang X."/>
            <person name="Wei L."/>
            <person name="Li C."/>
            <person name="Ma Q."/>
            <person name="Ju M."/>
            <person name="Zhao R."/>
            <person name="Li G."/>
            <person name="Mu C."/>
            <person name="Tian Q."/>
            <person name="Mei H."/>
            <person name="Zhang T."/>
            <person name="Gao T."/>
            <person name="Zhang H."/>
        </authorList>
    </citation>
    <scope>NUCLEOTIDE SEQUENCE</scope>
    <source>
        <strain evidence="2">3651</strain>
    </source>
</reference>
<reference evidence="2" key="1">
    <citation type="submission" date="2020-06" db="EMBL/GenBank/DDBJ databases">
        <authorList>
            <person name="Li T."/>
            <person name="Hu X."/>
            <person name="Zhang T."/>
            <person name="Song X."/>
            <person name="Zhang H."/>
            <person name="Dai N."/>
            <person name="Sheng W."/>
            <person name="Hou X."/>
            <person name="Wei L."/>
        </authorList>
    </citation>
    <scope>NUCLEOTIDE SEQUENCE</scope>
    <source>
        <strain evidence="2">3651</strain>
        <tissue evidence="2">Leaf</tissue>
    </source>
</reference>
<dbReference type="Proteomes" id="UP001293254">
    <property type="component" value="Unassembled WGS sequence"/>
</dbReference>
<organism evidence="2 3">
    <name type="scientific">Sesamum alatum</name>
    <dbReference type="NCBI Taxonomy" id="300844"/>
    <lineage>
        <taxon>Eukaryota</taxon>
        <taxon>Viridiplantae</taxon>
        <taxon>Streptophyta</taxon>
        <taxon>Embryophyta</taxon>
        <taxon>Tracheophyta</taxon>
        <taxon>Spermatophyta</taxon>
        <taxon>Magnoliopsida</taxon>
        <taxon>eudicotyledons</taxon>
        <taxon>Gunneridae</taxon>
        <taxon>Pentapetalae</taxon>
        <taxon>asterids</taxon>
        <taxon>lamiids</taxon>
        <taxon>Lamiales</taxon>
        <taxon>Pedaliaceae</taxon>
        <taxon>Sesamum</taxon>
    </lineage>
</organism>
<dbReference type="EMBL" id="JACGWO010000003">
    <property type="protein sequence ID" value="KAK4432085.1"/>
    <property type="molecule type" value="Genomic_DNA"/>
</dbReference>
<feature type="region of interest" description="Disordered" evidence="1">
    <location>
        <begin position="1"/>
        <end position="21"/>
    </location>
</feature>
<dbReference type="AlphaFoldDB" id="A0AAE1YKU8"/>
<evidence type="ECO:0000313" key="2">
    <source>
        <dbReference type="EMBL" id="KAK4432085.1"/>
    </source>
</evidence>